<dbReference type="EMBL" id="LSSN01004728">
    <property type="protein sequence ID" value="OMJ11030.1"/>
    <property type="molecule type" value="Genomic_DNA"/>
</dbReference>
<evidence type="ECO:0000313" key="2">
    <source>
        <dbReference type="EMBL" id="OMJ11030.1"/>
    </source>
</evidence>
<dbReference type="OrthoDB" id="5534248at2759"/>
<dbReference type="PANTHER" id="PTHR47027:SF20">
    <property type="entry name" value="REVERSE TRANSCRIPTASE-LIKE PROTEIN WITH RNA-DIRECTED DNA POLYMERASE DOMAIN"/>
    <property type="match status" value="1"/>
</dbReference>
<dbReference type="InterPro" id="IPR000477">
    <property type="entry name" value="RT_dom"/>
</dbReference>
<proteinExistence type="predicted"/>
<organism evidence="2 3">
    <name type="scientific">Smittium culicis</name>
    <dbReference type="NCBI Taxonomy" id="133412"/>
    <lineage>
        <taxon>Eukaryota</taxon>
        <taxon>Fungi</taxon>
        <taxon>Fungi incertae sedis</taxon>
        <taxon>Zoopagomycota</taxon>
        <taxon>Kickxellomycotina</taxon>
        <taxon>Harpellomycetes</taxon>
        <taxon>Harpellales</taxon>
        <taxon>Legeriomycetaceae</taxon>
        <taxon>Smittium</taxon>
    </lineage>
</organism>
<dbReference type="AlphaFoldDB" id="A0A1R1X8S2"/>
<feature type="domain" description="Reverse transcriptase" evidence="1">
    <location>
        <begin position="11"/>
        <end position="88"/>
    </location>
</feature>
<sequence length="111" mass="11885">MCVRVGGKLSKLVEYNCGVRQGCPESPLLFDIYINDLLHGLKGVEIPGTEVMISGLLFADDAVVLAESPAELQIAQEKISALSQKCGIMGMNSCNGMLFTIIGKPIEQVTN</sequence>
<evidence type="ECO:0000259" key="1">
    <source>
        <dbReference type="Pfam" id="PF00078"/>
    </source>
</evidence>
<dbReference type="Pfam" id="PF00078">
    <property type="entry name" value="RVT_1"/>
    <property type="match status" value="1"/>
</dbReference>
<evidence type="ECO:0000313" key="3">
    <source>
        <dbReference type="Proteomes" id="UP000187283"/>
    </source>
</evidence>
<accession>A0A1R1X8S2</accession>
<keyword evidence="3" id="KW-1185">Reference proteome</keyword>
<comment type="caution">
    <text evidence="2">The sequence shown here is derived from an EMBL/GenBank/DDBJ whole genome shotgun (WGS) entry which is preliminary data.</text>
</comment>
<reference evidence="2 3" key="1">
    <citation type="submission" date="2017-01" db="EMBL/GenBank/DDBJ databases">
        <authorList>
            <person name="Mah S.A."/>
            <person name="Swanson W.J."/>
            <person name="Moy G.W."/>
            <person name="Vacquier V.D."/>
        </authorList>
    </citation>
    <scope>NUCLEOTIDE SEQUENCE [LARGE SCALE GENOMIC DNA]</scope>
    <source>
        <strain evidence="2 3">GSMNP</strain>
    </source>
</reference>
<name>A0A1R1X8S2_9FUNG</name>
<gene>
    <name evidence="2" type="ORF">AYI70_g9953</name>
</gene>
<dbReference type="PANTHER" id="PTHR47027">
    <property type="entry name" value="REVERSE TRANSCRIPTASE DOMAIN-CONTAINING PROTEIN"/>
    <property type="match status" value="1"/>
</dbReference>
<protein>
    <submittedName>
        <fullName evidence="2">LINE-1 retrotransposable element ORF2 protein</fullName>
    </submittedName>
</protein>
<dbReference type="Proteomes" id="UP000187283">
    <property type="component" value="Unassembled WGS sequence"/>
</dbReference>